<keyword evidence="15 23" id="KW-0460">Magnesium</keyword>
<comment type="pathway">
    <text evidence="4 21">Cofactor biosynthesis; tetrahydrofolylpolyglutamate biosynthesis.</text>
</comment>
<gene>
    <name evidence="24" type="primary">MET7</name>
    <name evidence="24" type="ORF">AWJ20_26</name>
</gene>
<feature type="binding site" evidence="23">
    <location>
        <position position="104"/>
    </location>
    <ligand>
        <name>Mg(2+)</name>
        <dbReference type="ChEBI" id="CHEBI:18420"/>
        <label>1</label>
    </ligand>
</feature>
<evidence type="ECO:0000256" key="2">
    <source>
        <dbReference type="ARBA" id="ARBA00004305"/>
    </source>
</evidence>
<evidence type="ECO:0000256" key="14">
    <source>
        <dbReference type="ARBA" id="ARBA00022840"/>
    </source>
</evidence>
<organism evidence="24 25">
    <name type="scientific">Sugiyamaella lignohabitans</name>
    <dbReference type="NCBI Taxonomy" id="796027"/>
    <lineage>
        <taxon>Eukaryota</taxon>
        <taxon>Fungi</taxon>
        <taxon>Dikarya</taxon>
        <taxon>Ascomycota</taxon>
        <taxon>Saccharomycotina</taxon>
        <taxon>Dipodascomycetes</taxon>
        <taxon>Dipodascales</taxon>
        <taxon>Trichomonascaceae</taxon>
        <taxon>Sugiyamaella</taxon>
    </lineage>
</organism>
<comment type="subcellular location">
    <subcellularLocation>
        <location evidence="3">Cytoplasm</location>
    </subcellularLocation>
    <subcellularLocation>
        <location evidence="1">Mitochondrion inner membrane</location>
    </subcellularLocation>
    <subcellularLocation>
        <location evidence="2">Mitochondrion matrix</location>
    </subcellularLocation>
</comment>
<dbReference type="EMBL" id="CP014501">
    <property type="protein sequence ID" value="ANB11804.1"/>
    <property type="molecule type" value="Genomic_DNA"/>
</dbReference>
<dbReference type="InterPro" id="IPR036615">
    <property type="entry name" value="Mur_ligase_C_dom_sf"/>
</dbReference>
<evidence type="ECO:0000256" key="19">
    <source>
        <dbReference type="ARBA" id="ARBA00030876"/>
    </source>
</evidence>
<sequence length="497" mass="54248">MTSRTYADAIEALNSLQTNFSIIDAIRKSGGKSNKDAIPQMLEWARRSGYPDPKAFDKLNIIHVTGTKGKGSTCAFVQSILNQYRVESPSIGEHGISKIGLYTSPHLKSVRERIRINGEPIAEEKFVKYFFELWDQLESTSSNEADFPDMIAGVKPVYFRYLTLLSFHIFLHEGVDTAIYEVGIGGEYDSTNIIVSPTATGVSSLGLDHTNILGNTIEEIAWNKSGIFKKGTPALTIPQPEGGDAMKVLKERALEKAGRELTVVPVHPLIANGTAKLGLAGEFQKTNASLAVGLVTEHLRKLNIDSDNLATANSLPPKFLAGLEAASWPGRCQTLKQGTITYSIDGAHTQESITEAGKWYVSRVKDENQSNPPAHRVLLFNQQNRDANALVTTLHTVLSKDNVKFDHVIFTTNVTRKTGYSADLTSLNTSKEAVDELVVQNALSSAWEKIDTTAQRHVFSNIEESVNFIKSLGGETSVLVTGSLILVGGFLAVVEDN</sequence>
<keyword evidence="8" id="KW-0963">Cytoplasm</keyword>
<dbReference type="Gene3D" id="3.90.190.20">
    <property type="entry name" value="Mur ligase, C-terminal domain"/>
    <property type="match status" value="1"/>
</dbReference>
<dbReference type="GO" id="GO:0005829">
    <property type="term" value="C:cytosol"/>
    <property type="evidence" value="ECO:0007669"/>
    <property type="project" value="TreeGrafter"/>
</dbReference>
<dbReference type="GO" id="GO:0005743">
    <property type="term" value="C:mitochondrial inner membrane"/>
    <property type="evidence" value="ECO:0007669"/>
    <property type="project" value="UniProtKB-SubCell"/>
</dbReference>
<evidence type="ECO:0000256" key="18">
    <source>
        <dbReference type="ARBA" id="ARBA00030592"/>
    </source>
</evidence>
<evidence type="ECO:0000256" key="5">
    <source>
        <dbReference type="ARBA" id="ARBA00008276"/>
    </source>
</evidence>
<evidence type="ECO:0000256" key="22">
    <source>
        <dbReference type="PIRSR" id="PIRSR038895-1"/>
    </source>
</evidence>
<proteinExistence type="inferred from homology"/>
<dbReference type="InterPro" id="IPR001645">
    <property type="entry name" value="Folylpolyglutamate_synth"/>
</dbReference>
<dbReference type="GO" id="GO:0005524">
    <property type="term" value="F:ATP binding"/>
    <property type="evidence" value="ECO:0007669"/>
    <property type="project" value="UniProtKB-KW"/>
</dbReference>
<dbReference type="FunFam" id="3.40.1190.10:FF:000009">
    <property type="entry name" value="Folylpolyglutamate synthase"/>
    <property type="match status" value="1"/>
</dbReference>
<dbReference type="KEGG" id="slb:AWJ20_26"/>
<evidence type="ECO:0000256" key="15">
    <source>
        <dbReference type="ARBA" id="ARBA00022842"/>
    </source>
</evidence>
<dbReference type="GO" id="GO:0005759">
    <property type="term" value="C:mitochondrial matrix"/>
    <property type="evidence" value="ECO:0007669"/>
    <property type="project" value="UniProtKB-SubCell"/>
</dbReference>
<evidence type="ECO:0000313" key="24">
    <source>
        <dbReference type="EMBL" id="ANB11804.1"/>
    </source>
</evidence>
<keyword evidence="14 22" id="KW-0067">ATP-binding</keyword>
<dbReference type="SUPFAM" id="SSF53623">
    <property type="entry name" value="MurD-like peptide ligases, catalytic domain"/>
    <property type="match status" value="1"/>
</dbReference>
<keyword evidence="13" id="KW-0999">Mitochondrion inner membrane</keyword>
<evidence type="ECO:0000256" key="9">
    <source>
        <dbReference type="ARBA" id="ARBA00022563"/>
    </source>
</evidence>
<keyword evidence="25" id="KW-1185">Reference proteome</keyword>
<dbReference type="EC" id="6.3.2.17" evidence="6 21"/>
<evidence type="ECO:0000313" key="25">
    <source>
        <dbReference type="Proteomes" id="UP000189580"/>
    </source>
</evidence>
<dbReference type="GO" id="GO:0004326">
    <property type="term" value="F:tetrahydrofolylpolyglutamate synthase activity"/>
    <property type="evidence" value="ECO:0007669"/>
    <property type="project" value="UniProtKB-EC"/>
</dbReference>
<comment type="similarity">
    <text evidence="5 21">Belongs to the folylpolyglutamate synthase family.</text>
</comment>
<evidence type="ECO:0000256" key="23">
    <source>
        <dbReference type="PIRSR" id="PIRSR038895-2"/>
    </source>
</evidence>
<dbReference type="GO" id="GO:0046872">
    <property type="term" value="F:metal ion binding"/>
    <property type="evidence" value="ECO:0007669"/>
    <property type="project" value="UniProtKB-KW"/>
</dbReference>
<keyword evidence="11 23" id="KW-0479">Metal-binding</keyword>
<dbReference type="Gene3D" id="3.40.1190.10">
    <property type="entry name" value="Mur-like, catalytic domain"/>
    <property type="match status" value="1"/>
</dbReference>
<dbReference type="UniPathway" id="UPA00850"/>
<evidence type="ECO:0000256" key="8">
    <source>
        <dbReference type="ARBA" id="ARBA00022490"/>
    </source>
</evidence>
<keyword evidence="16" id="KW-0496">Mitochondrion</keyword>
<evidence type="ECO:0000256" key="10">
    <source>
        <dbReference type="ARBA" id="ARBA00022598"/>
    </source>
</evidence>
<dbReference type="PIRSF" id="PIRSF038895">
    <property type="entry name" value="FPGS"/>
    <property type="match status" value="1"/>
</dbReference>
<dbReference type="SUPFAM" id="SSF53244">
    <property type="entry name" value="MurD-like peptide ligases, peptide-binding domain"/>
    <property type="match status" value="1"/>
</dbReference>
<dbReference type="RefSeq" id="XP_018734281.1">
    <property type="nucleotide sequence ID" value="XM_018879551.1"/>
</dbReference>
<dbReference type="GeneID" id="30034528"/>
<evidence type="ECO:0000256" key="6">
    <source>
        <dbReference type="ARBA" id="ARBA00013025"/>
    </source>
</evidence>
<comment type="catalytic activity">
    <reaction evidence="20 21">
        <text>(6S)-5,6,7,8-tetrahydrofolyl-(gamma-L-Glu)(n) + L-glutamate + ATP = (6S)-5,6,7,8-tetrahydrofolyl-(gamma-L-Glu)(n+1) + ADP + phosphate + H(+)</text>
        <dbReference type="Rhea" id="RHEA:10580"/>
        <dbReference type="Rhea" id="RHEA-COMP:14738"/>
        <dbReference type="Rhea" id="RHEA-COMP:14740"/>
        <dbReference type="ChEBI" id="CHEBI:15378"/>
        <dbReference type="ChEBI" id="CHEBI:29985"/>
        <dbReference type="ChEBI" id="CHEBI:30616"/>
        <dbReference type="ChEBI" id="CHEBI:43474"/>
        <dbReference type="ChEBI" id="CHEBI:141005"/>
        <dbReference type="ChEBI" id="CHEBI:456216"/>
        <dbReference type="EC" id="6.3.2.17"/>
    </reaction>
</comment>
<dbReference type="OrthoDB" id="5212574at2759"/>
<dbReference type="NCBIfam" id="TIGR01499">
    <property type="entry name" value="folC"/>
    <property type="match status" value="1"/>
</dbReference>
<evidence type="ECO:0000256" key="3">
    <source>
        <dbReference type="ARBA" id="ARBA00004496"/>
    </source>
</evidence>
<dbReference type="GO" id="GO:0006730">
    <property type="term" value="P:one-carbon metabolic process"/>
    <property type="evidence" value="ECO:0007669"/>
    <property type="project" value="UniProtKB-KW"/>
</dbReference>
<evidence type="ECO:0000256" key="17">
    <source>
        <dbReference type="ARBA" id="ARBA00023136"/>
    </source>
</evidence>
<evidence type="ECO:0000256" key="12">
    <source>
        <dbReference type="ARBA" id="ARBA00022741"/>
    </source>
</evidence>
<dbReference type="InterPro" id="IPR023600">
    <property type="entry name" value="Folylpolyglutamate_synth_euk"/>
</dbReference>
<evidence type="ECO:0000256" key="4">
    <source>
        <dbReference type="ARBA" id="ARBA00005150"/>
    </source>
</evidence>
<dbReference type="PANTHER" id="PTHR11136">
    <property type="entry name" value="FOLYLPOLYGLUTAMATE SYNTHASE-RELATED"/>
    <property type="match status" value="1"/>
</dbReference>
<feature type="binding site" evidence="23">
    <location>
        <position position="209"/>
    </location>
    <ligand>
        <name>Mg(2+)</name>
        <dbReference type="ChEBI" id="CHEBI:18420"/>
        <label>1</label>
    </ligand>
</feature>
<dbReference type="Proteomes" id="UP000189580">
    <property type="component" value="Chromosome a"/>
</dbReference>
<evidence type="ECO:0000256" key="1">
    <source>
        <dbReference type="ARBA" id="ARBA00004273"/>
    </source>
</evidence>
<accession>A0A167CK84</accession>
<dbReference type="PROSITE" id="PS01012">
    <property type="entry name" value="FOLYLPOLYGLU_SYNT_2"/>
    <property type="match status" value="1"/>
</dbReference>
<dbReference type="InterPro" id="IPR036565">
    <property type="entry name" value="Mur-like_cat_sf"/>
</dbReference>
<evidence type="ECO:0000256" key="13">
    <source>
        <dbReference type="ARBA" id="ARBA00022792"/>
    </source>
</evidence>
<dbReference type="PANTHER" id="PTHR11136:SF5">
    <property type="entry name" value="FOLYLPOLYGLUTAMATE SYNTHASE, MITOCHONDRIAL"/>
    <property type="match status" value="1"/>
</dbReference>
<feature type="binding site" evidence="23">
    <location>
        <position position="181"/>
    </location>
    <ligand>
        <name>Mg(2+)</name>
        <dbReference type="ChEBI" id="CHEBI:18420"/>
        <label>1</label>
    </ligand>
</feature>
<dbReference type="InterPro" id="IPR018109">
    <property type="entry name" value="Folylpolyglutamate_synth_CS"/>
</dbReference>
<evidence type="ECO:0000256" key="20">
    <source>
        <dbReference type="ARBA" id="ARBA00047493"/>
    </source>
</evidence>
<reference evidence="24 25" key="1">
    <citation type="submission" date="2016-02" db="EMBL/GenBank/DDBJ databases">
        <title>Complete genome sequence and transcriptome regulation of the pentose utilising yeast Sugiyamaella lignohabitans.</title>
        <authorList>
            <person name="Bellasio M."/>
            <person name="Peymann A."/>
            <person name="Valli M."/>
            <person name="Sipitzky M."/>
            <person name="Graf A."/>
            <person name="Sauer M."/>
            <person name="Marx H."/>
            <person name="Mattanovich D."/>
        </authorList>
    </citation>
    <scope>NUCLEOTIDE SEQUENCE [LARGE SCALE GENOMIC DNA]</scope>
    <source>
        <strain evidence="24 25">CBS 10342</strain>
    </source>
</reference>
<evidence type="ECO:0000256" key="16">
    <source>
        <dbReference type="ARBA" id="ARBA00023128"/>
    </source>
</evidence>
<comment type="function">
    <text evidence="21">Catalyzes conversion of folates to polyglutamate derivatives allowing concentration of folate compounds in the cell and the intracellular retention of these cofactors, which are important substrates for most of the folate-dependent enzymes that are involved in one-carbon transfer reactions involved in purine, pyrimidine and amino acid synthesis.</text>
</comment>
<feature type="binding site" evidence="22">
    <location>
        <position position="345"/>
    </location>
    <ligand>
        <name>ATP</name>
        <dbReference type="ChEBI" id="CHEBI:30616"/>
    </ligand>
</feature>
<keyword evidence="17" id="KW-0472">Membrane</keyword>
<feature type="binding site" evidence="22">
    <location>
        <position position="331"/>
    </location>
    <ligand>
        <name>ATP</name>
        <dbReference type="ChEBI" id="CHEBI:30616"/>
    </ligand>
</feature>
<keyword evidence="10 21" id="KW-0436">Ligase</keyword>
<dbReference type="AlphaFoldDB" id="A0A167CK84"/>
<name>A0A167CK84_9ASCO</name>
<comment type="cofactor">
    <cofactor evidence="21">
        <name>a monovalent cation</name>
        <dbReference type="ChEBI" id="CHEBI:60242"/>
    </cofactor>
    <text evidence="21">A monovalent cation.</text>
</comment>
<evidence type="ECO:0000256" key="7">
    <source>
        <dbReference type="ARBA" id="ARBA00018660"/>
    </source>
</evidence>
<protein>
    <recommendedName>
        <fullName evidence="7 21">Folylpolyglutamate synthase</fullName>
        <ecNumber evidence="6 21">6.3.2.17</ecNumber>
    </recommendedName>
    <alternativeName>
        <fullName evidence="19 21">Folylpoly-gamma-glutamate synthetase</fullName>
    </alternativeName>
    <alternativeName>
        <fullName evidence="18 21">Tetrahydrofolylpolyglutamate synthase</fullName>
    </alternativeName>
</protein>
<keyword evidence="12 22" id="KW-0547">Nucleotide-binding</keyword>
<evidence type="ECO:0000256" key="11">
    <source>
        <dbReference type="ARBA" id="ARBA00022723"/>
    </source>
</evidence>
<keyword evidence="9 21" id="KW-0554">One-carbon metabolism</keyword>
<evidence type="ECO:0000256" key="21">
    <source>
        <dbReference type="PIRNR" id="PIRNR038895"/>
    </source>
</evidence>